<name>A0A8T2STA6_CERRI</name>
<gene>
    <name evidence="10" type="ORF">KP509_17G032700</name>
</gene>
<keyword evidence="7 9" id="KW-0472">Membrane</keyword>
<evidence type="ECO:0000256" key="1">
    <source>
        <dbReference type="ARBA" id="ARBA00004173"/>
    </source>
</evidence>
<dbReference type="Pfam" id="PF07798">
    <property type="entry name" value="CCDC90-like"/>
    <property type="match status" value="1"/>
</dbReference>
<sequence>MGTRNLAAKLYRVCRGSVSAPVNVRLGSSHLSIEAPYFLHRKYIPWCILQHKPSLACNYFSSRYFYTRHVSQLVPSEVRKVIFIDTHALVQKLEAQGFTTKQAEAITSAITDVLNSCLENVAQSFVSISELQKSEMLRENALSKLRNDVQAAQDKRMMAIHRDMEKLRADIEKLRSEMRFEMDKVSANQRLDLNLERGRMTEELAKQSAETSKLTNRLNNEIHALKAILEASKYEVIKYCIGTIVSVIALGLALLRVFK</sequence>
<accession>A0A8T2STA6</accession>
<keyword evidence="3 9" id="KW-0812">Transmembrane</keyword>
<dbReference type="OrthoDB" id="889336at2759"/>
<keyword evidence="11" id="KW-1185">Reference proteome</keyword>
<keyword evidence="4 9" id="KW-1133">Transmembrane helix</keyword>
<feature type="coiled-coil region" evidence="8">
    <location>
        <begin position="157"/>
        <end position="184"/>
    </location>
</feature>
<dbReference type="Proteomes" id="UP000825935">
    <property type="component" value="Chromosome 17"/>
</dbReference>
<dbReference type="EMBL" id="CM035422">
    <property type="protein sequence ID" value="KAH7373002.1"/>
    <property type="molecule type" value="Genomic_DNA"/>
</dbReference>
<evidence type="ECO:0000256" key="3">
    <source>
        <dbReference type="ARBA" id="ARBA00022692"/>
    </source>
</evidence>
<dbReference type="AlphaFoldDB" id="A0A8T2STA6"/>
<evidence type="ECO:0000256" key="4">
    <source>
        <dbReference type="ARBA" id="ARBA00022989"/>
    </source>
</evidence>
<feature type="transmembrane region" description="Helical" evidence="9">
    <location>
        <begin position="236"/>
        <end position="258"/>
    </location>
</feature>
<evidence type="ECO:0000256" key="5">
    <source>
        <dbReference type="ARBA" id="ARBA00023054"/>
    </source>
</evidence>
<keyword evidence="5 8" id="KW-0175">Coiled coil</keyword>
<keyword evidence="6" id="KW-0496">Mitochondrion</keyword>
<dbReference type="InterPro" id="IPR024461">
    <property type="entry name" value="CCDC90-like"/>
</dbReference>
<dbReference type="GO" id="GO:0016020">
    <property type="term" value="C:membrane"/>
    <property type="evidence" value="ECO:0007669"/>
    <property type="project" value="UniProtKB-SubCell"/>
</dbReference>
<proteinExistence type="predicted"/>
<evidence type="ECO:0000256" key="2">
    <source>
        <dbReference type="ARBA" id="ARBA00004370"/>
    </source>
</evidence>
<evidence type="ECO:0000256" key="9">
    <source>
        <dbReference type="SAM" id="Phobius"/>
    </source>
</evidence>
<dbReference type="PANTHER" id="PTHR14360">
    <property type="entry name" value="PROTEIN FMP32, MITOCHONDRIAL"/>
    <property type="match status" value="1"/>
</dbReference>
<dbReference type="GO" id="GO:0005739">
    <property type="term" value="C:mitochondrion"/>
    <property type="evidence" value="ECO:0007669"/>
    <property type="project" value="UniProtKB-SubCell"/>
</dbReference>
<reference evidence="10" key="1">
    <citation type="submission" date="2021-08" db="EMBL/GenBank/DDBJ databases">
        <title>WGS assembly of Ceratopteris richardii.</title>
        <authorList>
            <person name="Marchant D.B."/>
            <person name="Chen G."/>
            <person name="Jenkins J."/>
            <person name="Shu S."/>
            <person name="Leebens-Mack J."/>
            <person name="Grimwood J."/>
            <person name="Schmutz J."/>
            <person name="Soltis P."/>
            <person name="Soltis D."/>
            <person name="Chen Z.-H."/>
        </authorList>
    </citation>
    <scope>NUCLEOTIDE SEQUENCE</scope>
    <source>
        <strain evidence="10">Whitten #5841</strain>
        <tissue evidence="10">Leaf</tissue>
    </source>
</reference>
<protein>
    <submittedName>
        <fullName evidence="10">Uncharacterized protein</fullName>
    </submittedName>
</protein>
<evidence type="ECO:0000256" key="7">
    <source>
        <dbReference type="ARBA" id="ARBA00023136"/>
    </source>
</evidence>
<organism evidence="10 11">
    <name type="scientific">Ceratopteris richardii</name>
    <name type="common">Triangle waterfern</name>
    <dbReference type="NCBI Taxonomy" id="49495"/>
    <lineage>
        <taxon>Eukaryota</taxon>
        <taxon>Viridiplantae</taxon>
        <taxon>Streptophyta</taxon>
        <taxon>Embryophyta</taxon>
        <taxon>Tracheophyta</taxon>
        <taxon>Polypodiopsida</taxon>
        <taxon>Polypodiidae</taxon>
        <taxon>Polypodiales</taxon>
        <taxon>Pteridineae</taxon>
        <taxon>Pteridaceae</taxon>
        <taxon>Parkerioideae</taxon>
        <taxon>Ceratopteris</taxon>
    </lineage>
</organism>
<dbReference type="OMA" id="RNRFDGR"/>
<dbReference type="Gene3D" id="1.20.5.340">
    <property type="match status" value="1"/>
</dbReference>
<evidence type="ECO:0000313" key="10">
    <source>
        <dbReference type="EMBL" id="KAH7373002.1"/>
    </source>
</evidence>
<evidence type="ECO:0000256" key="8">
    <source>
        <dbReference type="SAM" id="Coils"/>
    </source>
</evidence>
<dbReference type="PANTHER" id="PTHR14360:SF1">
    <property type="entry name" value="PROTEIN FMP32, MITOCHONDRIAL"/>
    <property type="match status" value="1"/>
</dbReference>
<comment type="subcellular location">
    <subcellularLocation>
        <location evidence="2">Membrane</location>
    </subcellularLocation>
    <subcellularLocation>
        <location evidence="1">Mitochondrion</location>
    </subcellularLocation>
</comment>
<evidence type="ECO:0000256" key="6">
    <source>
        <dbReference type="ARBA" id="ARBA00023128"/>
    </source>
</evidence>
<comment type="caution">
    <text evidence="10">The sequence shown here is derived from an EMBL/GenBank/DDBJ whole genome shotgun (WGS) entry which is preliminary data.</text>
</comment>
<dbReference type="EMBL" id="CM035422">
    <property type="protein sequence ID" value="KAH7373004.1"/>
    <property type="molecule type" value="Genomic_DNA"/>
</dbReference>
<dbReference type="EMBL" id="CM035422">
    <property type="protein sequence ID" value="KAH7373003.1"/>
    <property type="molecule type" value="Genomic_DNA"/>
</dbReference>
<evidence type="ECO:0000313" key="11">
    <source>
        <dbReference type="Proteomes" id="UP000825935"/>
    </source>
</evidence>